<organism evidence="3 4">
    <name type="scientific">Pelomonas baiyunensis</name>
    <dbReference type="NCBI Taxonomy" id="3299026"/>
    <lineage>
        <taxon>Bacteria</taxon>
        <taxon>Pseudomonadati</taxon>
        <taxon>Pseudomonadota</taxon>
        <taxon>Betaproteobacteria</taxon>
        <taxon>Burkholderiales</taxon>
        <taxon>Sphaerotilaceae</taxon>
        <taxon>Roseateles</taxon>
    </lineage>
</organism>
<reference evidence="3 4" key="1">
    <citation type="submission" date="2024-08" db="EMBL/GenBank/DDBJ databases">
        <authorList>
            <person name="Lu H."/>
        </authorList>
    </citation>
    <scope>NUCLEOTIDE SEQUENCE [LARGE SCALE GENOMIC DNA]</scope>
    <source>
        <strain evidence="3 4">BYS87W</strain>
    </source>
</reference>
<proteinExistence type="predicted"/>
<dbReference type="PROSITE" id="PS50110">
    <property type="entry name" value="RESPONSE_REGULATORY"/>
    <property type="match status" value="1"/>
</dbReference>
<evidence type="ECO:0000313" key="3">
    <source>
        <dbReference type="EMBL" id="MFG6465297.1"/>
    </source>
</evidence>
<dbReference type="InterPro" id="IPR011006">
    <property type="entry name" value="CheY-like_superfamily"/>
</dbReference>
<dbReference type="SUPFAM" id="SSF52172">
    <property type="entry name" value="CheY-like"/>
    <property type="match status" value="1"/>
</dbReference>
<dbReference type="Gene3D" id="3.40.50.2300">
    <property type="match status" value="1"/>
</dbReference>
<keyword evidence="1" id="KW-0597">Phosphoprotein</keyword>
<evidence type="ECO:0000259" key="2">
    <source>
        <dbReference type="PROSITE" id="PS50110"/>
    </source>
</evidence>
<dbReference type="InterPro" id="IPR001789">
    <property type="entry name" value="Sig_transdc_resp-reg_receiver"/>
</dbReference>
<name>A0ABW7GTJ2_9BURK</name>
<feature type="domain" description="Response regulatory" evidence="2">
    <location>
        <begin position="10"/>
        <end position="127"/>
    </location>
</feature>
<dbReference type="Proteomes" id="UP001606303">
    <property type="component" value="Unassembled WGS sequence"/>
</dbReference>
<dbReference type="Pfam" id="PF00072">
    <property type="entry name" value="Response_reg"/>
    <property type="match status" value="1"/>
</dbReference>
<dbReference type="PANTHER" id="PTHR43228">
    <property type="entry name" value="TWO-COMPONENT RESPONSE REGULATOR"/>
    <property type="match status" value="1"/>
</dbReference>
<dbReference type="EMBL" id="JBIGIB010000001">
    <property type="protein sequence ID" value="MFG6465297.1"/>
    <property type="molecule type" value="Genomic_DNA"/>
</dbReference>
<keyword evidence="4" id="KW-1185">Reference proteome</keyword>
<accession>A0ABW7GTJ2</accession>
<dbReference type="CDD" id="cd17546">
    <property type="entry name" value="REC_hyHK_CKI1_RcsC-like"/>
    <property type="match status" value="1"/>
</dbReference>
<gene>
    <name evidence="3" type="ORF">ACG01O_01610</name>
</gene>
<dbReference type="RefSeq" id="WP_394380560.1">
    <property type="nucleotide sequence ID" value="NZ_JBIGIB010000001.1"/>
</dbReference>
<comment type="caution">
    <text evidence="3">The sequence shown here is derived from an EMBL/GenBank/DDBJ whole genome shotgun (WGS) entry which is preliminary data.</text>
</comment>
<feature type="modified residue" description="4-aspartylphosphate" evidence="1">
    <location>
        <position position="59"/>
    </location>
</feature>
<dbReference type="InterPro" id="IPR052048">
    <property type="entry name" value="ST_Response_Regulator"/>
</dbReference>
<protein>
    <submittedName>
        <fullName evidence="3">Response regulator</fullName>
    </submittedName>
</protein>
<dbReference type="SMART" id="SM00448">
    <property type="entry name" value="REC"/>
    <property type="match status" value="1"/>
</dbReference>
<sequence>MTAAPDSRLHVLVVDDDPLNLRIAARLLRELGHQGALVNNGAKAVQLAREQRFDLVLLDIHMPGLGGQDTLAALRSLPPGSARPKVLMVSGEADPATQAHFLAAGADGFLTKPLARDPLAQALASLSRGRPLA</sequence>
<evidence type="ECO:0000313" key="4">
    <source>
        <dbReference type="Proteomes" id="UP001606303"/>
    </source>
</evidence>
<evidence type="ECO:0000256" key="1">
    <source>
        <dbReference type="PROSITE-ProRule" id="PRU00169"/>
    </source>
</evidence>
<dbReference type="PANTHER" id="PTHR43228:SF1">
    <property type="entry name" value="TWO-COMPONENT RESPONSE REGULATOR ARR22"/>
    <property type="match status" value="1"/>
</dbReference>